<name>A0A1G4G4R5_9BACT</name>
<dbReference type="InterPro" id="IPR006683">
    <property type="entry name" value="Thioestr_dom"/>
</dbReference>
<feature type="domain" description="Thioesterase" evidence="3">
    <location>
        <begin position="51"/>
        <end position="128"/>
    </location>
</feature>
<dbReference type="InterPro" id="IPR003736">
    <property type="entry name" value="PAAI_dom"/>
</dbReference>
<dbReference type="AlphaFoldDB" id="A0A1G4G4R5"/>
<dbReference type="EC" id="3.1.2.28" evidence="4"/>
<evidence type="ECO:0000259" key="3">
    <source>
        <dbReference type="Pfam" id="PF03061"/>
    </source>
</evidence>
<proteinExistence type="inferred from homology"/>
<dbReference type="InterPro" id="IPR029069">
    <property type="entry name" value="HotDog_dom_sf"/>
</dbReference>
<reference evidence="4 5" key="1">
    <citation type="submission" date="2016-08" db="EMBL/GenBank/DDBJ databases">
        <authorList>
            <person name="Seilhamer J.J."/>
        </authorList>
    </citation>
    <scope>NUCLEOTIDE SEQUENCE [LARGE SCALE GENOMIC DNA]</scope>
    <source>
        <strain evidence="4">ING2-E5A</strain>
    </source>
</reference>
<evidence type="ECO:0000256" key="2">
    <source>
        <dbReference type="ARBA" id="ARBA00022801"/>
    </source>
</evidence>
<sequence length="141" mass="14974">MDDKYQEIQPEEINGANRGTLMDTLGIRFTHLSPGRSEAIMTVTRNVCQPFGLLHGGASLALAESVAGQGSLILCSPDEAAAGVQVSGNHVSPAREGDRVKAVGTLIHQGRSTHIWNVDIFTSAGGLVSTVRVVNTIIKRR</sequence>
<accession>A0A1G4G4R5</accession>
<dbReference type="GO" id="GO:0005829">
    <property type="term" value="C:cytosol"/>
    <property type="evidence" value="ECO:0007669"/>
    <property type="project" value="TreeGrafter"/>
</dbReference>
<dbReference type="CDD" id="cd03443">
    <property type="entry name" value="PaaI_thioesterase"/>
    <property type="match status" value="1"/>
</dbReference>
<evidence type="ECO:0000256" key="1">
    <source>
        <dbReference type="ARBA" id="ARBA00008324"/>
    </source>
</evidence>
<dbReference type="PANTHER" id="PTHR43240:SF5">
    <property type="entry name" value="1,4-DIHYDROXY-2-NAPHTHOYL-COA THIOESTERASE 1"/>
    <property type="match status" value="1"/>
</dbReference>
<gene>
    <name evidence="4" type="primary">menI</name>
    <name evidence="4" type="ORF">ING2E5A_0609</name>
</gene>
<dbReference type="RefSeq" id="WP_071136118.1">
    <property type="nucleotide sequence ID" value="NZ_DUQN01000112.1"/>
</dbReference>
<comment type="similarity">
    <text evidence="1">Belongs to the thioesterase PaaI family.</text>
</comment>
<keyword evidence="2 4" id="KW-0378">Hydrolase</keyword>
<evidence type="ECO:0000313" key="4">
    <source>
        <dbReference type="EMBL" id="SCM55866.1"/>
    </source>
</evidence>
<dbReference type="EMBL" id="LT608328">
    <property type="protein sequence ID" value="SCM55866.1"/>
    <property type="molecule type" value="Genomic_DNA"/>
</dbReference>
<dbReference type="SUPFAM" id="SSF54637">
    <property type="entry name" value="Thioesterase/thiol ester dehydrase-isomerase"/>
    <property type="match status" value="1"/>
</dbReference>
<dbReference type="PANTHER" id="PTHR43240">
    <property type="entry name" value="1,4-DIHYDROXY-2-NAPHTHOYL-COA THIOESTERASE 1"/>
    <property type="match status" value="1"/>
</dbReference>
<protein>
    <submittedName>
        <fullName evidence="4">1,4-dihydroxy-2-naphthoyl-CoA hydrolase</fullName>
        <ecNumber evidence="4">3.1.2.28</ecNumber>
    </submittedName>
</protein>
<dbReference type="Proteomes" id="UP000178485">
    <property type="component" value="Chromosome i"/>
</dbReference>
<dbReference type="STRING" id="1642646.ING2E5A_0609"/>
<dbReference type="Pfam" id="PF03061">
    <property type="entry name" value="4HBT"/>
    <property type="match status" value="1"/>
</dbReference>
<organism evidence="4 5">
    <name type="scientific">Petrimonas mucosa</name>
    <dbReference type="NCBI Taxonomy" id="1642646"/>
    <lineage>
        <taxon>Bacteria</taxon>
        <taxon>Pseudomonadati</taxon>
        <taxon>Bacteroidota</taxon>
        <taxon>Bacteroidia</taxon>
        <taxon>Bacteroidales</taxon>
        <taxon>Dysgonomonadaceae</taxon>
        <taxon>Petrimonas</taxon>
    </lineage>
</organism>
<dbReference type="KEGG" id="pmuc:ING2E5A_0609"/>
<dbReference type="GO" id="GO:0061522">
    <property type="term" value="F:1,4-dihydroxy-2-naphthoyl-CoA thioesterase activity"/>
    <property type="evidence" value="ECO:0007669"/>
    <property type="project" value="UniProtKB-EC"/>
</dbReference>
<dbReference type="NCBIfam" id="TIGR00369">
    <property type="entry name" value="unchar_dom_1"/>
    <property type="match status" value="1"/>
</dbReference>
<keyword evidence="5" id="KW-1185">Reference proteome</keyword>
<dbReference type="Gene3D" id="3.10.129.10">
    <property type="entry name" value="Hotdog Thioesterase"/>
    <property type="match status" value="1"/>
</dbReference>
<evidence type="ECO:0000313" key="5">
    <source>
        <dbReference type="Proteomes" id="UP000178485"/>
    </source>
</evidence>